<dbReference type="SUPFAM" id="SSF52518">
    <property type="entry name" value="Thiamin diphosphate-binding fold (THDP-binding)"/>
    <property type="match status" value="1"/>
</dbReference>
<sequence>MQYSIEPISASDVLAAKELLEQMIRIRLLEEKIADLRKSGEIQGSVHLCIGQEAIYSGSCAARQPGDRVFSTYRGHGWAHACGVPAEAILAELLARETGVCAGRGGSAYFSAPEWGFFGENSIVGAGAPIACGAALASTMAKDGSLAITAFGDGAMNQGGVFEAMNFASYLKLPVIFLCENNTYAELTPIADTVRDAALFKRARAFGMDGVRIDGNDILGVRQCMEHFGQKVRNGHGPVLIEMMTQRLVGHYIGDMQSYRTAREIAEAKLHEPIVRLGQRLQLSGVSDAEVQNIHLNAAAHIEAATAKALNAPLASADTVMEHLYAE</sequence>
<dbReference type="EMBL" id="CP006704">
    <property type="protein sequence ID" value="AIJ47381.1"/>
    <property type="molecule type" value="Genomic_DNA"/>
</dbReference>
<reference evidence="5 6" key="1">
    <citation type="journal article" date="2014" name="Genome Announc.">
        <title>Complete Genome Sequence of Polychlorinated Biphenyl Degrader Comamonas testosteroni TK102 (NBRC 109938).</title>
        <authorList>
            <person name="Fukuda K."/>
            <person name="Hosoyama A."/>
            <person name="Tsuchikane K."/>
            <person name="Ohji S."/>
            <person name="Yamazoe A."/>
            <person name="Fujita N."/>
            <person name="Shintani M."/>
            <person name="Kimbara K."/>
        </authorList>
    </citation>
    <scope>NUCLEOTIDE SEQUENCE [LARGE SCALE GENOMIC DNA]</scope>
    <source>
        <strain evidence="5">TK102</strain>
    </source>
</reference>
<dbReference type="GO" id="GO:0004739">
    <property type="term" value="F:pyruvate dehydrogenase (acetyl-transferring) activity"/>
    <property type="evidence" value="ECO:0007669"/>
    <property type="project" value="TreeGrafter"/>
</dbReference>
<organism evidence="5 6">
    <name type="scientific">Comamonas testosteroni TK102</name>
    <dbReference type="NCBI Taxonomy" id="1392005"/>
    <lineage>
        <taxon>Bacteria</taxon>
        <taxon>Pseudomonadati</taxon>
        <taxon>Pseudomonadota</taxon>
        <taxon>Betaproteobacteria</taxon>
        <taxon>Burkholderiales</taxon>
        <taxon>Comamonadaceae</taxon>
        <taxon>Comamonas</taxon>
    </lineage>
</organism>
<keyword evidence="3" id="KW-0786">Thiamine pyrophosphate</keyword>
<gene>
    <name evidence="5" type="ORF">O987_16335</name>
</gene>
<dbReference type="Proteomes" id="UP000028782">
    <property type="component" value="Chromosome"/>
</dbReference>
<dbReference type="Gene3D" id="3.40.50.970">
    <property type="match status" value="1"/>
</dbReference>
<evidence type="ECO:0000313" key="6">
    <source>
        <dbReference type="Proteomes" id="UP000028782"/>
    </source>
</evidence>
<dbReference type="InterPro" id="IPR029061">
    <property type="entry name" value="THDP-binding"/>
</dbReference>
<evidence type="ECO:0000256" key="2">
    <source>
        <dbReference type="ARBA" id="ARBA00023002"/>
    </source>
</evidence>
<proteinExistence type="predicted"/>
<dbReference type="GO" id="GO:0006086">
    <property type="term" value="P:pyruvate decarboxylation to acetyl-CoA"/>
    <property type="evidence" value="ECO:0007669"/>
    <property type="project" value="TreeGrafter"/>
</dbReference>
<dbReference type="PANTHER" id="PTHR11516:SF60">
    <property type="entry name" value="PYRUVATE DEHYDROGENASE E1 COMPONENT SUBUNIT ALPHA"/>
    <property type="match status" value="1"/>
</dbReference>
<dbReference type="PANTHER" id="PTHR11516">
    <property type="entry name" value="PYRUVATE DEHYDROGENASE E1 COMPONENT, ALPHA SUBUNIT BACTERIAL AND ORGANELLAR"/>
    <property type="match status" value="1"/>
</dbReference>
<feature type="domain" description="Dehydrogenase E1 component" evidence="4">
    <location>
        <begin position="22"/>
        <end position="314"/>
    </location>
</feature>
<dbReference type="InterPro" id="IPR050642">
    <property type="entry name" value="PDH_E1_Alpha_Subunit"/>
</dbReference>
<dbReference type="KEGG" id="ctes:O987_16335"/>
<evidence type="ECO:0000256" key="3">
    <source>
        <dbReference type="ARBA" id="ARBA00023052"/>
    </source>
</evidence>
<accession>A0A076PRP8</accession>
<dbReference type="HOGENOM" id="CLU_029393_5_0_4"/>
<dbReference type="RefSeq" id="WP_003054173.1">
    <property type="nucleotide sequence ID" value="NZ_CP006704.1"/>
</dbReference>
<dbReference type="AlphaFoldDB" id="A0A076PRP8"/>
<comment type="cofactor">
    <cofactor evidence="1">
        <name>thiamine diphosphate</name>
        <dbReference type="ChEBI" id="CHEBI:58937"/>
    </cofactor>
</comment>
<name>A0A076PRP8_COMTE</name>
<evidence type="ECO:0000313" key="5">
    <source>
        <dbReference type="EMBL" id="AIJ47381.1"/>
    </source>
</evidence>
<dbReference type="InterPro" id="IPR001017">
    <property type="entry name" value="DH_E1"/>
</dbReference>
<keyword evidence="2" id="KW-0560">Oxidoreductase</keyword>
<evidence type="ECO:0000259" key="4">
    <source>
        <dbReference type="Pfam" id="PF00676"/>
    </source>
</evidence>
<dbReference type="Pfam" id="PF00676">
    <property type="entry name" value="E1_dh"/>
    <property type="match status" value="1"/>
</dbReference>
<protein>
    <submittedName>
        <fullName evidence="5">Acetoin dehydrogenase</fullName>
    </submittedName>
</protein>
<dbReference type="CDD" id="cd02000">
    <property type="entry name" value="TPP_E1_PDC_ADC_BCADC"/>
    <property type="match status" value="1"/>
</dbReference>
<evidence type="ECO:0000256" key="1">
    <source>
        <dbReference type="ARBA" id="ARBA00001964"/>
    </source>
</evidence>